<feature type="transmembrane region" description="Helical" evidence="1">
    <location>
        <begin position="77"/>
        <end position="94"/>
    </location>
</feature>
<proteinExistence type="predicted"/>
<evidence type="ECO:0000256" key="1">
    <source>
        <dbReference type="SAM" id="Phobius"/>
    </source>
</evidence>
<feature type="transmembrane region" description="Helical" evidence="1">
    <location>
        <begin position="156"/>
        <end position="177"/>
    </location>
</feature>
<feature type="transmembrane region" description="Helical" evidence="1">
    <location>
        <begin position="54"/>
        <end position="71"/>
    </location>
</feature>
<dbReference type="EMBL" id="CP095072">
    <property type="protein sequence ID" value="UOQ47425.1"/>
    <property type="molecule type" value="Genomic_DNA"/>
</dbReference>
<accession>A0ABY4ESL9</accession>
<organism evidence="2 3">
    <name type="scientific">Gracilibacillus caseinilyticus</name>
    <dbReference type="NCBI Taxonomy" id="2932256"/>
    <lineage>
        <taxon>Bacteria</taxon>
        <taxon>Bacillati</taxon>
        <taxon>Bacillota</taxon>
        <taxon>Bacilli</taxon>
        <taxon>Bacillales</taxon>
        <taxon>Bacillaceae</taxon>
        <taxon>Gracilibacillus</taxon>
    </lineage>
</organism>
<keyword evidence="1" id="KW-0812">Transmembrane</keyword>
<keyword evidence="1" id="KW-1133">Transmembrane helix</keyword>
<gene>
    <name evidence="2" type="ORF">MUN88_15300</name>
</gene>
<keyword evidence="1" id="KW-0472">Membrane</keyword>
<protein>
    <submittedName>
        <fullName evidence="2">Uncharacterized protein</fullName>
    </submittedName>
</protein>
<name>A0ABY4ESL9_9BACI</name>
<dbReference type="RefSeq" id="WP_244716543.1">
    <property type="nucleotide sequence ID" value="NZ_CP095072.1"/>
</dbReference>
<feature type="transmembrane region" description="Helical" evidence="1">
    <location>
        <begin position="106"/>
        <end position="125"/>
    </location>
</feature>
<feature type="transmembrane region" description="Helical" evidence="1">
    <location>
        <begin position="131"/>
        <end position="149"/>
    </location>
</feature>
<sequence>MNQSRKQIIVNEIHYWKSHKLLPDHYCDFLLALYTEGHGDGENQKLKKQSAYMLLYYFFDSILILLPILVFLATDELFIRMIGIVIICTLALLMKKQFFRYPELKSAYAVMIFFVVCLFSSLLILDEYVGNSWMTYSWMLLNSLTWIIIGKRKQQHFLQIAGIFVLIIICIMLGFNFL</sequence>
<evidence type="ECO:0000313" key="2">
    <source>
        <dbReference type="EMBL" id="UOQ47425.1"/>
    </source>
</evidence>
<evidence type="ECO:0000313" key="3">
    <source>
        <dbReference type="Proteomes" id="UP000831782"/>
    </source>
</evidence>
<keyword evidence="3" id="KW-1185">Reference proteome</keyword>
<reference evidence="2 3" key="1">
    <citation type="submission" date="2022-04" db="EMBL/GenBank/DDBJ databases">
        <title>Gracilibacillus sp. isolated from saltern.</title>
        <authorList>
            <person name="Won M."/>
            <person name="Lee C.-M."/>
            <person name="Woen H.-Y."/>
            <person name="Kwon S.-W."/>
        </authorList>
    </citation>
    <scope>NUCLEOTIDE SEQUENCE [LARGE SCALE GENOMIC DNA]</scope>
    <source>
        <strain evidence="2 3">SSWR10-1</strain>
    </source>
</reference>
<dbReference type="Proteomes" id="UP000831782">
    <property type="component" value="Chromosome"/>
</dbReference>